<protein>
    <recommendedName>
        <fullName evidence="5 10">Homoserine dehydrogenase</fullName>
        <ecNumber evidence="4 10">1.1.1.3</ecNumber>
    </recommendedName>
</protein>
<evidence type="ECO:0000256" key="1">
    <source>
        <dbReference type="ARBA" id="ARBA00005056"/>
    </source>
</evidence>
<dbReference type="InterPro" id="IPR005106">
    <property type="entry name" value="Asp/hSer_DH_NAD-bd"/>
</dbReference>
<dbReference type="SUPFAM" id="SSF51735">
    <property type="entry name" value="NAD(P)-binding Rossmann-fold domains"/>
    <property type="match status" value="1"/>
</dbReference>
<dbReference type="InterPro" id="IPR001342">
    <property type="entry name" value="HDH_cat"/>
</dbReference>
<dbReference type="RefSeq" id="WP_005977443.1">
    <property type="nucleotide sequence ID" value="NZ_CABKNW010000002.1"/>
</dbReference>
<feature type="domain" description="Homoserine dehydrogenase catalytic" evidence="12">
    <location>
        <begin position="125"/>
        <end position="303"/>
    </location>
</feature>
<accession>A0AAX2J9M6</accession>
<dbReference type="Pfam" id="PF00742">
    <property type="entry name" value="Homoserine_dh"/>
    <property type="match status" value="1"/>
</dbReference>
<evidence type="ECO:0000259" key="13">
    <source>
        <dbReference type="Pfam" id="PF03447"/>
    </source>
</evidence>
<evidence type="ECO:0000256" key="3">
    <source>
        <dbReference type="ARBA" id="ARBA00006753"/>
    </source>
</evidence>
<comment type="pathway">
    <text evidence="2 10">Amino-acid biosynthesis; L-methionine biosynthesis via de novo pathway; L-homoserine from L-aspartate: step 3/3.</text>
</comment>
<sequence>MKIGLLGFGTVGSGVYEIVKSTSTCFFDDIEVKKILVKDEKDKVMDIITTDAEEILNDKEIDLVVEVMGGIHPAYEYIMKALKNKKSVVTANKAVVAAYLKEFTKTAYENGVSFEYEASVCGGIPWIKSLEKVKRIDEVTEVYGIFNGTSNFILDNMTKEGYEFQEILKKAQEKGYAESDPSADIDGIDIMRKLLITSSLAFECEVSEKEIDVFGIRNIQKTDIEYFKNINCTVKLIAAGKKYEDKYCAVVEPVIFKNERIEAAVPQNFNIGTIYGKTIGELKFYGQGAGKLPTGNAIVQDIIDIIEAKGKLKERKFEKKLTKDSSLVSGKYYVRINNEEFEKENSDIIERKLENSGNLIYITKKIDCYTMRKTAEKYIKEGIFYARFED</sequence>
<evidence type="ECO:0000256" key="7">
    <source>
        <dbReference type="ARBA" id="ARBA00022697"/>
    </source>
</evidence>
<evidence type="ECO:0000256" key="8">
    <source>
        <dbReference type="ARBA" id="ARBA00023002"/>
    </source>
</evidence>
<evidence type="ECO:0000259" key="12">
    <source>
        <dbReference type="Pfam" id="PF00742"/>
    </source>
</evidence>
<dbReference type="GeneID" id="78455951"/>
<dbReference type="KEGG" id="ful:C4N20_14080"/>
<keyword evidence="9 10" id="KW-0486">Methionine biosynthesis</keyword>
<dbReference type="Proteomes" id="UP000249008">
    <property type="component" value="Chromosome 1"/>
</dbReference>
<comment type="catalytic activity">
    <reaction evidence="10">
        <text>L-homoserine + NADP(+) = L-aspartate 4-semialdehyde + NADPH + H(+)</text>
        <dbReference type="Rhea" id="RHEA:15761"/>
        <dbReference type="ChEBI" id="CHEBI:15378"/>
        <dbReference type="ChEBI" id="CHEBI:57476"/>
        <dbReference type="ChEBI" id="CHEBI:57783"/>
        <dbReference type="ChEBI" id="CHEBI:58349"/>
        <dbReference type="ChEBI" id="CHEBI:537519"/>
        <dbReference type="EC" id="1.1.1.3"/>
    </reaction>
</comment>
<dbReference type="GO" id="GO:0009086">
    <property type="term" value="P:methionine biosynthetic process"/>
    <property type="evidence" value="ECO:0007669"/>
    <property type="project" value="UniProtKB-KW"/>
</dbReference>
<dbReference type="Pfam" id="PF03447">
    <property type="entry name" value="NAD_binding_3"/>
    <property type="match status" value="1"/>
</dbReference>
<gene>
    <name evidence="14" type="primary">hom</name>
    <name evidence="14" type="ORF">NCTC12112_01387</name>
</gene>
<comment type="pathway">
    <text evidence="1 10">Amino-acid biosynthesis; L-threonine biosynthesis; L-threonine from L-aspartate: step 3/5.</text>
</comment>
<keyword evidence="6 10" id="KW-0028">Amino-acid biosynthesis</keyword>
<dbReference type="Gene3D" id="3.30.360.10">
    <property type="entry name" value="Dihydrodipicolinate Reductase, domain 2"/>
    <property type="match status" value="1"/>
</dbReference>
<evidence type="ECO:0000256" key="4">
    <source>
        <dbReference type="ARBA" id="ARBA00013213"/>
    </source>
</evidence>
<dbReference type="AlphaFoldDB" id="A0AAX2J9M6"/>
<dbReference type="FunFam" id="3.30.360.10:FF:000005">
    <property type="entry name" value="Homoserine dehydrogenase"/>
    <property type="match status" value="1"/>
</dbReference>
<evidence type="ECO:0000256" key="9">
    <source>
        <dbReference type="ARBA" id="ARBA00023167"/>
    </source>
</evidence>
<evidence type="ECO:0000256" key="2">
    <source>
        <dbReference type="ARBA" id="ARBA00005062"/>
    </source>
</evidence>
<dbReference type="EC" id="1.1.1.3" evidence="4 10"/>
<dbReference type="GO" id="GO:0050661">
    <property type="term" value="F:NADP binding"/>
    <property type="evidence" value="ECO:0007669"/>
    <property type="project" value="InterPro"/>
</dbReference>
<dbReference type="SUPFAM" id="SSF55347">
    <property type="entry name" value="Glyceraldehyde-3-phosphate dehydrogenase-like, C-terminal domain"/>
    <property type="match status" value="1"/>
</dbReference>
<reference evidence="14 15" key="1">
    <citation type="submission" date="2018-06" db="EMBL/GenBank/DDBJ databases">
        <authorList>
            <consortium name="Pathogen Informatics"/>
            <person name="Doyle S."/>
        </authorList>
    </citation>
    <scope>NUCLEOTIDE SEQUENCE [LARGE SCALE GENOMIC DNA]</scope>
    <source>
        <strain evidence="14 15">NCTC12112</strain>
    </source>
</reference>
<evidence type="ECO:0000256" key="11">
    <source>
        <dbReference type="RuleBase" id="RU004171"/>
    </source>
</evidence>
<dbReference type="GO" id="GO:0009088">
    <property type="term" value="P:threonine biosynthetic process"/>
    <property type="evidence" value="ECO:0007669"/>
    <property type="project" value="UniProtKB-KW"/>
</dbReference>
<dbReference type="InterPro" id="IPR036291">
    <property type="entry name" value="NAD(P)-bd_dom_sf"/>
</dbReference>
<keyword evidence="7 10" id="KW-0791">Threonine biosynthesis</keyword>
<name>A0AAX2J9M6_9FUSO</name>
<dbReference type="Gene3D" id="3.40.50.720">
    <property type="entry name" value="NAD(P)-binding Rossmann-like Domain"/>
    <property type="match status" value="1"/>
</dbReference>
<dbReference type="GO" id="GO:0004412">
    <property type="term" value="F:homoserine dehydrogenase activity"/>
    <property type="evidence" value="ECO:0007669"/>
    <property type="project" value="UniProtKB-EC"/>
</dbReference>
<comment type="similarity">
    <text evidence="3 11">Belongs to the homoserine dehydrogenase family.</text>
</comment>
<keyword evidence="8 10" id="KW-0560">Oxidoreductase</keyword>
<proteinExistence type="inferred from homology"/>
<dbReference type="Gene3D" id="3.30.70.260">
    <property type="match status" value="1"/>
</dbReference>
<evidence type="ECO:0000256" key="5">
    <source>
        <dbReference type="ARBA" id="ARBA00013376"/>
    </source>
</evidence>
<evidence type="ECO:0000313" key="15">
    <source>
        <dbReference type="Proteomes" id="UP000249008"/>
    </source>
</evidence>
<keyword evidence="10" id="KW-0521">NADP</keyword>
<organism evidence="14 15">
    <name type="scientific">Fusobacterium ulcerans</name>
    <dbReference type="NCBI Taxonomy" id="861"/>
    <lineage>
        <taxon>Bacteria</taxon>
        <taxon>Fusobacteriati</taxon>
        <taxon>Fusobacteriota</taxon>
        <taxon>Fusobacteriia</taxon>
        <taxon>Fusobacteriales</taxon>
        <taxon>Fusobacteriaceae</taxon>
        <taxon>Fusobacterium</taxon>
    </lineage>
</organism>
<dbReference type="NCBIfam" id="NF004976">
    <property type="entry name" value="PRK06349.1"/>
    <property type="match status" value="1"/>
</dbReference>
<dbReference type="PANTHER" id="PTHR43331">
    <property type="entry name" value="HOMOSERINE DEHYDROGENASE"/>
    <property type="match status" value="1"/>
</dbReference>
<dbReference type="EMBL" id="LS483487">
    <property type="protein sequence ID" value="SQJ02442.1"/>
    <property type="molecule type" value="Genomic_DNA"/>
</dbReference>
<feature type="domain" description="Aspartate/homoserine dehydrogenase NAD-binding" evidence="13">
    <location>
        <begin position="7"/>
        <end position="117"/>
    </location>
</feature>
<dbReference type="PROSITE" id="PS01042">
    <property type="entry name" value="HOMOSER_DHGENASE"/>
    <property type="match status" value="1"/>
</dbReference>
<dbReference type="InterPro" id="IPR019811">
    <property type="entry name" value="HDH_CS"/>
</dbReference>
<evidence type="ECO:0000313" key="14">
    <source>
        <dbReference type="EMBL" id="SQJ02442.1"/>
    </source>
</evidence>
<evidence type="ECO:0000256" key="6">
    <source>
        <dbReference type="ARBA" id="ARBA00022605"/>
    </source>
</evidence>
<evidence type="ECO:0000256" key="10">
    <source>
        <dbReference type="RuleBase" id="RU000579"/>
    </source>
</evidence>
<dbReference type="PANTHER" id="PTHR43331:SF1">
    <property type="entry name" value="HOMOSERINE DEHYDROGENASE"/>
    <property type="match status" value="1"/>
</dbReference>